<dbReference type="InterPro" id="IPR020449">
    <property type="entry name" value="Tscrpt_reg_AraC-type_HTH"/>
</dbReference>
<comment type="caution">
    <text evidence="5">The sequence shown here is derived from an EMBL/GenBank/DDBJ whole genome shotgun (WGS) entry which is preliminary data.</text>
</comment>
<keyword evidence="2" id="KW-0238">DNA-binding</keyword>
<dbReference type="InterPro" id="IPR009057">
    <property type="entry name" value="Homeodomain-like_sf"/>
</dbReference>
<dbReference type="InterPro" id="IPR018062">
    <property type="entry name" value="HTH_AraC-typ_CS"/>
</dbReference>
<dbReference type="Pfam" id="PF12833">
    <property type="entry name" value="HTH_18"/>
    <property type="match status" value="1"/>
</dbReference>
<dbReference type="Pfam" id="PF10114">
    <property type="entry name" value="PocR"/>
    <property type="match status" value="1"/>
</dbReference>
<dbReference type="SMART" id="SM00342">
    <property type="entry name" value="HTH_ARAC"/>
    <property type="match status" value="1"/>
</dbReference>
<accession>A0ABU0MZY1</accession>
<dbReference type="PROSITE" id="PS00041">
    <property type="entry name" value="HTH_ARAC_FAMILY_1"/>
    <property type="match status" value="1"/>
</dbReference>
<dbReference type="EMBL" id="JAUSWG010000005">
    <property type="protein sequence ID" value="MDQ0556284.1"/>
    <property type="molecule type" value="Genomic_DNA"/>
</dbReference>
<evidence type="ECO:0000256" key="2">
    <source>
        <dbReference type="ARBA" id="ARBA00023125"/>
    </source>
</evidence>
<protein>
    <submittedName>
        <fullName evidence="5">Ligand-binding sensor protein/AraC-like DNA-binding protein</fullName>
    </submittedName>
</protein>
<keyword evidence="1" id="KW-0805">Transcription regulation</keyword>
<evidence type="ECO:0000313" key="6">
    <source>
        <dbReference type="Proteomes" id="UP001232584"/>
    </source>
</evidence>
<dbReference type="SUPFAM" id="SSF46689">
    <property type="entry name" value="Homeodomain-like"/>
    <property type="match status" value="2"/>
</dbReference>
<evidence type="ECO:0000259" key="4">
    <source>
        <dbReference type="PROSITE" id="PS01124"/>
    </source>
</evidence>
<reference evidence="5 6" key="1">
    <citation type="submission" date="2023-07" db="EMBL/GenBank/DDBJ databases">
        <title>Genomic Encyclopedia of Type Strains, Phase IV (KMG-IV): sequencing the most valuable type-strain genomes for metagenomic binning, comparative biology and taxonomic classification.</title>
        <authorList>
            <person name="Goeker M."/>
        </authorList>
    </citation>
    <scope>NUCLEOTIDE SEQUENCE [LARGE SCALE GENOMIC DNA]</scope>
    <source>
        <strain evidence="5 6">DSM 15049</strain>
    </source>
</reference>
<dbReference type="InterPro" id="IPR018060">
    <property type="entry name" value="HTH_AraC"/>
</dbReference>
<feature type="domain" description="HTH araC/xylS-type" evidence="4">
    <location>
        <begin position="261"/>
        <end position="359"/>
    </location>
</feature>
<evidence type="ECO:0000256" key="3">
    <source>
        <dbReference type="ARBA" id="ARBA00023163"/>
    </source>
</evidence>
<evidence type="ECO:0000313" key="5">
    <source>
        <dbReference type="EMBL" id="MDQ0556284.1"/>
    </source>
</evidence>
<dbReference type="PROSITE" id="PS01124">
    <property type="entry name" value="HTH_ARAC_FAMILY_2"/>
    <property type="match status" value="1"/>
</dbReference>
<dbReference type="Gene3D" id="1.10.10.60">
    <property type="entry name" value="Homeodomain-like"/>
    <property type="match status" value="2"/>
</dbReference>
<name>A0ABU0MZY1_9FIRM</name>
<dbReference type="PRINTS" id="PR00032">
    <property type="entry name" value="HTHARAC"/>
</dbReference>
<gene>
    <name evidence="5" type="ORF">QOZ92_001398</name>
</gene>
<dbReference type="Proteomes" id="UP001232584">
    <property type="component" value="Unassembled WGS sequence"/>
</dbReference>
<dbReference type="InterPro" id="IPR018771">
    <property type="entry name" value="PocR_dom"/>
</dbReference>
<sequence>MIKLVHDIKIAFKGVQKVRNENLSLNKIIDFKKWNNLQDYLSLVTKMAIVIVDYKGNPVTKHSRCHKFCELVRGNSKLSKYCEKCDSRGGLEAVRMNKPYIYLCHYNIVDVAIPIIIDEKYIGAIMAGQVRIDDYKSTDMLEQILKVPDKVLEQDDISNKLNEYYNDLPVLSYKEVEDTSNMLFLLSNYIVEEALNKNLILEMYEKTMKNGIEIDNKTFNGYSIKNIENVKKEISNAIVSRYITYDNKKDVEEIKVSKTLKPAIEYIYNNKSENISMDKMAKLCHVSTSYFSRLFSKEIGENFSTYISKLKIKWAKALLEETEMTINEISDELGFSESGYFIKIFKKYEGVTPNLYKKHLR</sequence>
<organism evidence="5 6">
    <name type="scientific">Paraclostridium ghonii</name>
    <dbReference type="NCBI Taxonomy" id="29358"/>
    <lineage>
        <taxon>Bacteria</taxon>
        <taxon>Bacillati</taxon>
        <taxon>Bacillota</taxon>
        <taxon>Clostridia</taxon>
        <taxon>Peptostreptococcales</taxon>
        <taxon>Peptostreptococcaceae</taxon>
        <taxon>Paraclostridium</taxon>
    </lineage>
</organism>
<keyword evidence="3" id="KW-0804">Transcription</keyword>
<evidence type="ECO:0000256" key="1">
    <source>
        <dbReference type="ARBA" id="ARBA00023015"/>
    </source>
</evidence>
<proteinExistence type="predicted"/>
<dbReference type="PANTHER" id="PTHR43280:SF28">
    <property type="entry name" value="HTH-TYPE TRANSCRIPTIONAL ACTIVATOR RHAS"/>
    <property type="match status" value="1"/>
</dbReference>
<dbReference type="PANTHER" id="PTHR43280">
    <property type="entry name" value="ARAC-FAMILY TRANSCRIPTIONAL REGULATOR"/>
    <property type="match status" value="1"/>
</dbReference>
<keyword evidence="6" id="KW-1185">Reference proteome</keyword>